<dbReference type="RefSeq" id="WP_062476812.1">
    <property type="nucleotide sequence ID" value="NZ_CP013650.1"/>
</dbReference>
<feature type="transmembrane region" description="Helical" evidence="6">
    <location>
        <begin position="216"/>
        <end position="235"/>
    </location>
</feature>
<dbReference type="KEGG" id="lal:AT746_04115"/>
<dbReference type="AlphaFoldDB" id="A0A0U3A926"/>
<organism evidence="7 8">
    <name type="scientific">Lacimicrobium alkaliphilum</name>
    <dbReference type="NCBI Taxonomy" id="1526571"/>
    <lineage>
        <taxon>Bacteria</taxon>
        <taxon>Pseudomonadati</taxon>
        <taxon>Pseudomonadota</taxon>
        <taxon>Gammaproteobacteria</taxon>
        <taxon>Alteromonadales</taxon>
        <taxon>Alteromonadaceae</taxon>
        <taxon>Lacimicrobium</taxon>
    </lineage>
</organism>
<name>A0A0U3A926_9ALTE</name>
<comment type="similarity">
    <text evidence="2 6">Belongs to the 4-toluene sulfonate uptake permease (TSUP) (TC 2.A.102) family.</text>
</comment>
<dbReference type="InterPro" id="IPR002781">
    <property type="entry name" value="TM_pro_TauE-like"/>
</dbReference>
<feature type="transmembrane region" description="Helical" evidence="6">
    <location>
        <begin position="179"/>
        <end position="204"/>
    </location>
</feature>
<accession>A0A0U3A926</accession>
<keyword evidence="4 6" id="KW-1133">Transmembrane helix</keyword>
<feature type="transmembrane region" description="Helical" evidence="6">
    <location>
        <begin position="111"/>
        <end position="129"/>
    </location>
</feature>
<keyword evidence="6" id="KW-1003">Cell membrane</keyword>
<evidence type="ECO:0000313" key="7">
    <source>
        <dbReference type="EMBL" id="ALS97534.1"/>
    </source>
</evidence>
<dbReference type="PANTHER" id="PTHR43483:SF3">
    <property type="entry name" value="MEMBRANE TRANSPORTER PROTEIN HI_0806-RELATED"/>
    <property type="match status" value="1"/>
</dbReference>
<dbReference type="STRING" id="1526571.AT746_04115"/>
<keyword evidence="5 6" id="KW-0472">Membrane</keyword>
<evidence type="ECO:0000313" key="8">
    <source>
        <dbReference type="Proteomes" id="UP000068447"/>
    </source>
</evidence>
<feature type="transmembrane region" description="Helical" evidence="6">
    <location>
        <begin position="85"/>
        <end position="104"/>
    </location>
</feature>
<feature type="transmembrane region" description="Helical" evidence="6">
    <location>
        <begin position="6"/>
        <end position="39"/>
    </location>
</feature>
<protein>
    <recommendedName>
        <fullName evidence="6">Probable membrane transporter protein</fullName>
    </recommendedName>
</protein>
<dbReference type="GO" id="GO:0005886">
    <property type="term" value="C:plasma membrane"/>
    <property type="evidence" value="ECO:0007669"/>
    <property type="project" value="UniProtKB-SubCell"/>
</dbReference>
<feature type="transmembrane region" description="Helical" evidence="6">
    <location>
        <begin position="247"/>
        <end position="265"/>
    </location>
</feature>
<comment type="subcellular location">
    <subcellularLocation>
        <location evidence="6">Cell membrane</location>
        <topology evidence="6">Multi-pass membrane protein</topology>
    </subcellularLocation>
    <subcellularLocation>
        <location evidence="1">Membrane</location>
        <topology evidence="1">Multi-pass membrane protein</topology>
    </subcellularLocation>
</comment>
<dbReference type="Proteomes" id="UP000068447">
    <property type="component" value="Chromosome"/>
</dbReference>
<reference evidence="7 8" key="1">
    <citation type="submission" date="2015-12" db="EMBL/GenBank/DDBJ databases">
        <title>Complete genome of Lacimicrobium alkaliphilum KCTC 32984.</title>
        <authorList>
            <person name="Kim S.-G."/>
            <person name="Lee Y.-J."/>
        </authorList>
    </citation>
    <scope>NUCLEOTIDE SEQUENCE [LARGE SCALE GENOMIC DNA]</scope>
    <source>
        <strain evidence="7 8">YelD216</strain>
    </source>
</reference>
<dbReference type="OrthoDB" id="457670at2"/>
<feature type="transmembrane region" description="Helical" evidence="6">
    <location>
        <begin position="149"/>
        <end position="172"/>
    </location>
</feature>
<dbReference type="Pfam" id="PF01925">
    <property type="entry name" value="TauE"/>
    <property type="match status" value="1"/>
</dbReference>
<evidence type="ECO:0000256" key="6">
    <source>
        <dbReference type="RuleBase" id="RU363041"/>
    </source>
</evidence>
<proteinExistence type="inferred from homology"/>
<keyword evidence="8" id="KW-1185">Reference proteome</keyword>
<keyword evidence="3 6" id="KW-0812">Transmembrane</keyword>
<evidence type="ECO:0000256" key="3">
    <source>
        <dbReference type="ARBA" id="ARBA00022692"/>
    </source>
</evidence>
<dbReference type="EMBL" id="CP013650">
    <property type="protein sequence ID" value="ALS97534.1"/>
    <property type="molecule type" value="Genomic_DNA"/>
</dbReference>
<evidence type="ECO:0000256" key="1">
    <source>
        <dbReference type="ARBA" id="ARBA00004141"/>
    </source>
</evidence>
<sequence length="266" mass="27801">MEPLLFLIISCVFLGLIAGLMAGLLGIGGGLIIVPALLYLLQIKMGMSIDIVMPMAVATSLSTIIFTGCSSSLTHWRLGNVDMRIFALCSVGIALGAIGGAQLAALMPAVLLKNIFATLVMLLALRMAFGKNHTSQSTLNRPRLLGIGVVTGSISSLLGIGGGALLVPALVWFRISMKVAIGCAAACGMVIAIFGTASFMLAGWNNPDLPTGSLGYVYLPAMLAIVSASMLSANWGARLSHRLPTLTLKKIFAGFLILVSLRMFFS</sequence>
<evidence type="ECO:0000256" key="4">
    <source>
        <dbReference type="ARBA" id="ARBA00022989"/>
    </source>
</evidence>
<gene>
    <name evidence="7" type="ORF">AT746_04115</name>
</gene>
<dbReference type="PANTHER" id="PTHR43483">
    <property type="entry name" value="MEMBRANE TRANSPORTER PROTEIN HI_0806-RELATED"/>
    <property type="match status" value="1"/>
</dbReference>
<evidence type="ECO:0000256" key="2">
    <source>
        <dbReference type="ARBA" id="ARBA00009142"/>
    </source>
</evidence>
<evidence type="ECO:0000256" key="5">
    <source>
        <dbReference type="ARBA" id="ARBA00023136"/>
    </source>
</evidence>
<feature type="transmembrane region" description="Helical" evidence="6">
    <location>
        <begin position="51"/>
        <end position="73"/>
    </location>
</feature>